<dbReference type="PANTHER" id="PTHR34296:SF2">
    <property type="entry name" value="ABC TRANSPORTER GUANOSINE-BINDING PROTEIN NUPN"/>
    <property type="match status" value="1"/>
</dbReference>
<evidence type="ECO:0000256" key="4">
    <source>
        <dbReference type="ARBA" id="ARBA00023136"/>
    </source>
</evidence>
<evidence type="ECO:0000256" key="2">
    <source>
        <dbReference type="ARBA" id="ARBA00022475"/>
    </source>
</evidence>
<dbReference type="CDD" id="cd06304">
    <property type="entry name" value="PBP1_BmpA_Med_PnrA-like"/>
    <property type="match status" value="1"/>
</dbReference>
<dbReference type="EMBL" id="PGTB01000013">
    <property type="protein sequence ID" value="PJE37499.1"/>
    <property type="molecule type" value="Genomic_DNA"/>
</dbReference>
<evidence type="ECO:0000256" key="1">
    <source>
        <dbReference type="ARBA" id="ARBA00004236"/>
    </source>
</evidence>
<keyword evidence="5" id="KW-0449">Lipoprotein</keyword>
<evidence type="ECO:0000313" key="7">
    <source>
        <dbReference type="EMBL" id="PJE37499.1"/>
    </source>
</evidence>
<sequence length="322" mass="33321">MDTAGHRGIAMSGDMKIAVFFVGEVQDDGFNASALAGAERAAQDGLAAITLVSGVRYDQDEIRARLAEVVPEVDGLVFIGGQGNIATPEIAARHPDKRFAIVQGQKTGANLASYDVRQEDSAFLAGVLAAHLSRTGIVGHLSGHRVRPGLKGRAAFVAGVAHADPGVKVLTGFCGTQDDSAVTRRWAKAEIAGGADVLFTMLNAARRGAVEACRAGRVWQIGNALDWVAKDPEVFVASALARIDLGVERAIGDMVAGHCPEAIVEFGLNTGDAVSLRLGSAVPAAAATAVEAAASALRAGRISIPDTYDGPEFEPEAVRCDG</sequence>
<evidence type="ECO:0000313" key="8">
    <source>
        <dbReference type="Proteomes" id="UP000231553"/>
    </source>
</evidence>
<dbReference type="AlphaFoldDB" id="A0A2M8J3Z6"/>
<proteinExistence type="predicted"/>
<gene>
    <name evidence="7" type="ORF">CVM52_06405</name>
</gene>
<dbReference type="OrthoDB" id="149576at2"/>
<evidence type="ECO:0000256" key="3">
    <source>
        <dbReference type="ARBA" id="ARBA00022729"/>
    </source>
</evidence>
<dbReference type="GO" id="GO:0005886">
    <property type="term" value="C:plasma membrane"/>
    <property type="evidence" value="ECO:0007669"/>
    <property type="project" value="UniProtKB-SubCell"/>
</dbReference>
<keyword evidence="8" id="KW-1185">Reference proteome</keyword>
<dbReference type="InterPro" id="IPR050957">
    <property type="entry name" value="BMP_lipoprotein"/>
</dbReference>
<feature type="domain" description="ABC transporter substrate-binding protein PnrA-like" evidence="6">
    <location>
        <begin position="16"/>
        <end position="270"/>
    </location>
</feature>
<dbReference type="PANTHER" id="PTHR34296">
    <property type="entry name" value="TRANSCRIPTIONAL ACTIVATOR PROTEIN MED"/>
    <property type="match status" value="1"/>
</dbReference>
<keyword evidence="3" id="KW-0732">Signal</keyword>
<comment type="subcellular location">
    <subcellularLocation>
        <location evidence="1">Cell membrane</location>
    </subcellularLocation>
</comment>
<organism evidence="7 8">
    <name type="scientific">Pseudooceanicola lipolyticus</name>
    <dbReference type="NCBI Taxonomy" id="2029104"/>
    <lineage>
        <taxon>Bacteria</taxon>
        <taxon>Pseudomonadati</taxon>
        <taxon>Pseudomonadota</taxon>
        <taxon>Alphaproteobacteria</taxon>
        <taxon>Rhodobacterales</taxon>
        <taxon>Paracoccaceae</taxon>
        <taxon>Pseudooceanicola</taxon>
    </lineage>
</organism>
<keyword evidence="4" id="KW-0472">Membrane</keyword>
<accession>A0A2M8J3Z6</accession>
<keyword evidence="2" id="KW-1003">Cell membrane</keyword>
<reference evidence="7 8" key="1">
    <citation type="journal article" date="2018" name="Int. J. Syst. Evol. Microbiol.">
        <title>Pseudooceanicola lipolyticus sp. nov., a marine alphaproteobacterium, reclassification of Oceanicola flagellatus as Pseudooceanicola flagellatus comb. nov. and emended description of the genus Pseudooceanicola.</title>
        <authorList>
            <person name="Huang M.-M."/>
            <person name="Guo L.-L."/>
            <person name="Wu Y.-H."/>
            <person name="Lai Q.-L."/>
            <person name="Shao Z.-Z."/>
            <person name="Wang C.-S."/>
            <person name="Wu M."/>
            <person name="Xu X.-W."/>
        </authorList>
    </citation>
    <scope>NUCLEOTIDE SEQUENCE [LARGE SCALE GENOMIC DNA]</scope>
    <source>
        <strain evidence="7 8">157</strain>
    </source>
</reference>
<evidence type="ECO:0000259" key="6">
    <source>
        <dbReference type="Pfam" id="PF02608"/>
    </source>
</evidence>
<evidence type="ECO:0000256" key="5">
    <source>
        <dbReference type="ARBA" id="ARBA00023288"/>
    </source>
</evidence>
<protein>
    <submittedName>
        <fullName evidence="7">BMP family ABC transporter substrate-binding protein</fullName>
    </submittedName>
</protein>
<dbReference type="InterPro" id="IPR003760">
    <property type="entry name" value="PnrA-like"/>
</dbReference>
<name>A0A2M8J3Z6_9RHOB</name>
<dbReference type="Proteomes" id="UP000231553">
    <property type="component" value="Unassembled WGS sequence"/>
</dbReference>
<dbReference type="Gene3D" id="3.40.50.2300">
    <property type="match status" value="2"/>
</dbReference>
<dbReference type="Pfam" id="PF02608">
    <property type="entry name" value="Bmp"/>
    <property type="match status" value="1"/>
</dbReference>
<comment type="caution">
    <text evidence="7">The sequence shown here is derived from an EMBL/GenBank/DDBJ whole genome shotgun (WGS) entry which is preliminary data.</text>
</comment>